<evidence type="ECO:0000313" key="3">
    <source>
        <dbReference type="Proteomes" id="UP001239414"/>
    </source>
</evidence>
<dbReference type="Proteomes" id="UP001239414">
    <property type="component" value="Unassembled WGS sequence"/>
</dbReference>
<feature type="coiled-coil region" evidence="1">
    <location>
        <begin position="55"/>
        <end position="89"/>
    </location>
</feature>
<evidence type="ECO:0000313" key="2">
    <source>
        <dbReference type="EMBL" id="MDK4247751.1"/>
    </source>
</evidence>
<protein>
    <submittedName>
        <fullName evidence="2">Uncharacterized protein</fullName>
    </submittedName>
</protein>
<proteinExistence type="predicted"/>
<sequence>MTISGEAATLIGVIGAAILTYLGTKVTAAATRDAKRIEADKPEWKAFTDSIMRRIDAQQEELKSQSDQIDALRDRVESLQEIVETTRRKYWAAVNGLRRITQKHDVELDSAQLPPDVHDDVING</sequence>
<dbReference type="EMBL" id="JASNUO010000006">
    <property type="protein sequence ID" value="MDK4247751.1"/>
    <property type="molecule type" value="Genomic_DNA"/>
</dbReference>
<keyword evidence="3" id="KW-1185">Reference proteome</keyword>
<gene>
    <name evidence="2" type="ORF">QPX34_06895</name>
</gene>
<name>A0ABT7FQ75_9CORY</name>
<evidence type="ECO:0000256" key="1">
    <source>
        <dbReference type="SAM" id="Coils"/>
    </source>
</evidence>
<dbReference type="RefSeq" id="WP_284612646.1">
    <property type="nucleotide sequence ID" value="NZ_JASNUO010000006.1"/>
</dbReference>
<dbReference type="Gene3D" id="1.20.58.1540">
    <property type="entry name" value="Actin interacting protein 3, C-terminal domain"/>
    <property type="match status" value="1"/>
</dbReference>
<comment type="caution">
    <text evidence="2">The sequence shown here is derived from an EMBL/GenBank/DDBJ whole genome shotgun (WGS) entry which is preliminary data.</text>
</comment>
<reference evidence="2 3" key="1">
    <citation type="submission" date="2023-05" db="EMBL/GenBank/DDBJ databases">
        <title>Metabolic capabilities are highly conserved among human nasal-associated Corynebacterium species in pangenomic analyses.</title>
        <authorList>
            <person name="Tran T.H."/>
            <person name="Roberts A.Q."/>
            <person name="Escapa I.F."/>
            <person name="Gao W."/>
            <person name="Conlan S."/>
            <person name="Kong H."/>
            <person name="Segre J.A."/>
            <person name="Kelly M.S."/>
            <person name="Lemon K.P."/>
        </authorList>
    </citation>
    <scope>NUCLEOTIDE SEQUENCE [LARGE SCALE GENOMIC DNA]</scope>
    <source>
        <strain evidence="2 3">KPL3802</strain>
    </source>
</reference>
<keyword evidence="1" id="KW-0175">Coiled coil</keyword>
<organism evidence="2 3">
    <name type="scientific">Corynebacterium accolens</name>
    <dbReference type="NCBI Taxonomy" id="38284"/>
    <lineage>
        <taxon>Bacteria</taxon>
        <taxon>Bacillati</taxon>
        <taxon>Actinomycetota</taxon>
        <taxon>Actinomycetes</taxon>
        <taxon>Mycobacteriales</taxon>
        <taxon>Corynebacteriaceae</taxon>
        <taxon>Corynebacterium</taxon>
    </lineage>
</organism>
<accession>A0ABT7FQ75</accession>